<dbReference type="EMBL" id="DRTH01000091">
    <property type="protein sequence ID" value="HHF08443.1"/>
    <property type="molecule type" value="Genomic_DNA"/>
</dbReference>
<name>A0A7C5DZG2_9BACT</name>
<dbReference type="Pfam" id="PF03739">
    <property type="entry name" value="LptF_LptG"/>
    <property type="match status" value="1"/>
</dbReference>
<evidence type="ECO:0000256" key="6">
    <source>
        <dbReference type="SAM" id="Phobius"/>
    </source>
</evidence>
<dbReference type="AlphaFoldDB" id="A0A7C5DZG2"/>
<evidence type="ECO:0000313" key="7">
    <source>
        <dbReference type="EMBL" id="HHF08443.1"/>
    </source>
</evidence>
<reference evidence="7" key="1">
    <citation type="journal article" date="2020" name="mSystems">
        <title>Genome- and Community-Level Interaction Insights into Carbon Utilization and Element Cycling Functions of Hydrothermarchaeota in Hydrothermal Sediment.</title>
        <authorList>
            <person name="Zhou Z."/>
            <person name="Liu Y."/>
            <person name="Xu W."/>
            <person name="Pan J."/>
            <person name="Luo Z.H."/>
            <person name="Li M."/>
        </authorList>
    </citation>
    <scope>NUCLEOTIDE SEQUENCE [LARGE SCALE GENOMIC DNA]</scope>
    <source>
        <strain evidence="7">HyVt-80</strain>
    </source>
</reference>
<evidence type="ECO:0000256" key="3">
    <source>
        <dbReference type="ARBA" id="ARBA00022692"/>
    </source>
</evidence>
<dbReference type="InterPro" id="IPR005495">
    <property type="entry name" value="LptG/LptF_permease"/>
</dbReference>
<feature type="transmembrane region" description="Helical" evidence="6">
    <location>
        <begin position="279"/>
        <end position="297"/>
    </location>
</feature>
<feature type="transmembrane region" description="Helical" evidence="6">
    <location>
        <begin position="53"/>
        <end position="77"/>
    </location>
</feature>
<accession>A0A7C5DZG2</accession>
<comment type="caution">
    <text evidence="7">The sequence shown here is derived from an EMBL/GenBank/DDBJ whole genome shotgun (WGS) entry which is preliminary data.</text>
</comment>
<feature type="non-terminal residue" evidence="7">
    <location>
        <position position="378"/>
    </location>
</feature>
<keyword evidence="5 6" id="KW-0472">Membrane</keyword>
<evidence type="ECO:0000256" key="1">
    <source>
        <dbReference type="ARBA" id="ARBA00004651"/>
    </source>
</evidence>
<sequence length="378" mass="42971">MRILIKYIIKQSLGSFFIGLGGFILFVSLELLYQLSDLIVRYKVGIDKLFILIYYNLPYFIVLGIPVGVLLSIFWTLSRMRSDNELIALQTHGVTLKSIVIPFIIFSMVLCFAAYSFNDFIVPIANRKASEAISKYVYKRPEVTFKENAFMEDGRGRYLYIKKIDPETGELQKLLLYDLSSGKTRVISAENASKESGKWIMHNGRIFETDSKGFLLFDMKFDSLELEFEQDINQYIRSSKSPREMTSSELKKKIASFNKLGVDTASLQVALQEKLSNSLAPFVIVLLGVPVSLFLNLKSRSWSVILTFALVVIYQGSGAWLSAMGKENLFNPVLAPWIPNILFTAFGIIIFALIDTRASYRLSEFLGRFFKISVIVFL</sequence>
<feature type="transmembrane region" description="Helical" evidence="6">
    <location>
        <begin position="12"/>
        <end position="33"/>
    </location>
</feature>
<dbReference type="PANTHER" id="PTHR33529:SF6">
    <property type="entry name" value="YJGP_YJGQ FAMILY PERMEASE"/>
    <property type="match status" value="1"/>
</dbReference>
<dbReference type="GO" id="GO:0043190">
    <property type="term" value="C:ATP-binding cassette (ABC) transporter complex"/>
    <property type="evidence" value="ECO:0007669"/>
    <property type="project" value="TreeGrafter"/>
</dbReference>
<evidence type="ECO:0000256" key="4">
    <source>
        <dbReference type="ARBA" id="ARBA00022989"/>
    </source>
</evidence>
<keyword evidence="4 6" id="KW-1133">Transmembrane helix</keyword>
<organism evidence="7">
    <name type="scientific">Kosmotoga arenicorallina</name>
    <dbReference type="NCBI Taxonomy" id="688066"/>
    <lineage>
        <taxon>Bacteria</taxon>
        <taxon>Thermotogati</taxon>
        <taxon>Thermotogota</taxon>
        <taxon>Thermotogae</taxon>
        <taxon>Kosmotogales</taxon>
        <taxon>Kosmotogaceae</taxon>
        <taxon>Kosmotoga</taxon>
    </lineage>
</organism>
<dbReference type="Proteomes" id="UP000886129">
    <property type="component" value="Unassembled WGS sequence"/>
</dbReference>
<feature type="transmembrane region" description="Helical" evidence="6">
    <location>
        <begin position="334"/>
        <end position="354"/>
    </location>
</feature>
<comment type="subcellular location">
    <subcellularLocation>
        <location evidence="1">Cell membrane</location>
        <topology evidence="1">Multi-pass membrane protein</topology>
    </subcellularLocation>
</comment>
<gene>
    <name evidence="7" type="ORF">ENL26_01560</name>
</gene>
<proteinExistence type="predicted"/>
<dbReference type="PANTHER" id="PTHR33529">
    <property type="entry name" value="SLR0882 PROTEIN-RELATED"/>
    <property type="match status" value="1"/>
</dbReference>
<evidence type="ECO:0000256" key="5">
    <source>
        <dbReference type="ARBA" id="ARBA00023136"/>
    </source>
</evidence>
<keyword evidence="2" id="KW-1003">Cell membrane</keyword>
<keyword evidence="3 6" id="KW-0812">Transmembrane</keyword>
<protein>
    <submittedName>
        <fullName evidence="7">YjgP/YjgQ family permease</fullName>
    </submittedName>
</protein>
<feature type="transmembrane region" description="Helical" evidence="6">
    <location>
        <begin position="98"/>
        <end position="117"/>
    </location>
</feature>
<feature type="transmembrane region" description="Helical" evidence="6">
    <location>
        <begin position="304"/>
        <end position="322"/>
    </location>
</feature>
<evidence type="ECO:0000256" key="2">
    <source>
        <dbReference type="ARBA" id="ARBA00022475"/>
    </source>
</evidence>
<dbReference type="GO" id="GO:0015920">
    <property type="term" value="P:lipopolysaccharide transport"/>
    <property type="evidence" value="ECO:0007669"/>
    <property type="project" value="TreeGrafter"/>
</dbReference>